<dbReference type="InterPro" id="IPR012334">
    <property type="entry name" value="Pectin_lyas_fold"/>
</dbReference>
<keyword evidence="1" id="KW-0479">Metal-binding</keyword>
<dbReference type="PANTHER" id="PTHR42970:SF1">
    <property type="entry name" value="PECTATE LYASE C-RELATED"/>
    <property type="match status" value="1"/>
</dbReference>
<name>A0A2U2PEM7_9SPHI</name>
<dbReference type="Gene3D" id="2.160.20.10">
    <property type="entry name" value="Single-stranded right-handed beta-helix, Pectin lyase-like"/>
    <property type="match status" value="1"/>
</dbReference>
<dbReference type="InterPro" id="IPR052063">
    <property type="entry name" value="Polysaccharide_Lyase_1"/>
</dbReference>
<dbReference type="InterPro" id="IPR011050">
    <property type="entry name" value="Pectin_lyase_fold/virulence"/>
</dbReference>
<dbReference type="SUPFAM" id="SSF51126">
    <property type="entry name" value="Pectin lyase-like"/>
    <property type="match status" value="1"/>
</dbReference>
<dbReference type="Proteomes" id="UP000245647">
    <property type="component" value="Unassembled WGS sequence"/>
</dbReference>
<evidence type="ECO:0000313" key="3">
    <source>
        <dbReference type="EMBL" id="PWG79855.1"/>
    </source>
</evidence>
<keyword evidence="2" id="KW-0325">Glycoprotein</keyword>
<proteinExistence type="predicted"/>
<sequence>SAHAQYPDIPAEIKAQTDQFMKEGYRRSDSAWLKALPVIEKEAKEGKPYIPWAGRPTDLPQASLAAFPGAEGGGAHSFGGRGGKVIVVTSLADSGPGSLRWACEQGGARTVVFNVSGIIRLKSPLIIRAPYITIAGQSAPGDGVCVAGETVWINTHDVIIRFMRFRRGETNVGRRDDAIGGNPVGNIMIDHVSASWGLDENMSMYRHMYNDSTGKAEVKLGTSNITIQNSIFSEALDTWNHAFGSTLGGENCTFMRNLWADNAARNPSIGWNGVFNFANNVMFNWVHRSIDGGDYTALYNIINNYFKPGPLTPLDEPISYRILKPESGRSKLPYVVFGRAYVEGNIVNGNEKVTKNNWDGGIQLENKKGNAMTYAEAQPYFAAMRAKQPFPMAPITIIPTEKAYDYVLANAGATLPRRDPVDTRIVEQVRSGKIDYIKNVKLPATQFKHRRLPIDSYKGGIITDISQVGGYPQYKGKPYKDSDNDGIPDEWETKNGLNPKDGSDSAKYASNGYTNIENYLNSLVNVDIVKPASVK</sequence>
<dbReference type="AlphaFoldDB" id="A0A2U2PEM7"/>
<evidence type="ECO:0000256" key="2">
    <source>
        <dbReference type="ARBA" id="ARBA00023180"/>
    </source>
</evidence>
<accession>A0A2U2PEM7</accession>
<keyword evidence="4" id="KW-1185">Reference proteome</keyword>
<evidence type="ECO:0000313" key="4">
    <source>
        <dbReference type="Proteomes" id="UP000245647"/>
    </source>
</evidence>
<feature type="non-terminal residue" evidence="3">
    <location>
        <position position="1"/>
    </location>
</feature>
<evidence type="ECO:0000256" key="1">
    <source>
        <dbReference type="ARBA" id="ARBA00022723"/>
    </source>
</evidence>
<dbReference type="RefSeq" id="WP_109416752.1">
    <property type="nucleotide sequence ID" value="NZ_QEAS01000012.1"/>
</dbReference>
<dbReference type="PANTHER" id="PTHR42970">
    <property type="entry name" value="PECTATE LYASE C-RELATED"/>
    <property type="match status" value="1"/>
</dbReference>
<protein>
    <submittedName>
        <fullName evidence="3">Polysaccharide lyase</fullName>
    </submittedName>
</protein>
<dbReference type="EMBL" id="QEAS01000012">
    <property type="protein sequence ID" value="PWG79855.1"/>
    <property type="molecule type" value="Genomic_DNA"/>
</dbReference>
<gene>
    <name evidence="3" type="ORF">DDR33_15750</name>
</gene>
<comment type="caution">
    <text evidence="3">The sequence shown here is derived from an EMBL/GenBank/DDBJ whole genome shotgun (WGS) entry which is preliminary data.</text>
</comment>
<keyword evidence="3" id="KW-0456">Lyase</keyword>
<dbReference type="GO" id="GO:0016829">
    <property type="term" value="F:lyase activity"/>
    <property type="evidence" value="ECO:0007669"/>
    <property type="project" value="UniProtKB-KW"/>
</dbReference>
<dbReference type="OrthoDB" id="8737820at2"/>
<reference evidence="3 4" key="1">
    <citation type="submission" date="2018-04" db="EMBL/GenBank/DDBJ databases">
        <title>Pedobacter chongqingensis sp. nov., isolated from a rottenly hemp rope.</title>
        <authorList>
            <person name="Cai Y."/>
        </authorList>
    </citation>
    <scope>NUCLEOTIDE SEQUENCE [LARGE SCALE GENOMIC DNA]</scope>
    <source>
        <strain evidence="3 4">FJ4-8</strain>
    </source>
</reference>
<organism evidence="3 4">
    <name type="scientific">Pararcticibacter amylolyticus</name>
    <dbReference type="NCBI Taxonomy" id="2173175"/>
    <lineage>
        <taxon>Bacteria</taxon>
        <taxon>Pseudomonadati</taxon>
        <taxon>Bacteroidota</taxon>
        <taxon>Sphingobacteriia</taxon>
        <taxon>Sphingobacteriales</taxon>
        <taxon>Sphingobacteriaceae</taxon>
        <taxon>Pararcticibacter</taxon>
    </lineage>
</organism>
<dbReference type="GO" id="GO:0046872">
    <property type="term" value="F:metal ion binding"/>
    <property type="evidence" value="ECO:0007669"/>
    <property type="project" value="UniProtKB-KW"/>
</dbReference>